<evidence type="ECO:0000313" key="5">
    <source>
        <dbReference type="Proteomes" id="UP000176450"/>
    </source>
</evidence>
<comment type="caution">
    <text evidence="4">The sequence shown here is derived from an EMBL/GenBank/DDBJ whole genome shotgun (WGS) entry which is preliminary data.</text>
</comment>
<dbReference type="PANTHER" id="PTHR39080:SF1">
    <property type="entry name" value="LARGE RIBOSOMAL SUBUNIT PROTEIN BL28A"/>
    <property type="match status" value="1"/>
</dbReference>
<dbReference type="InterPro" id="IPR037147">
    <property type="entry name" value="Ribosomal_bL28_sf"/>
</dbReference>
<dbReference type="EMBL" id="MFJX01000003">
    <property type="protein sequence ID" value="OGG31590.1"/>
    <property type="molecule type" value="Genomic_DNA"/>
</dbReference>
<gene>
    <name evidence="4" type="ORF">A3A63_02855</name>
</gene>
<dbReference type="InterPro" id="IPR026569">
    <property type="entry name" value="Ribosomal_bL28"/>
</dbReference>
<dbReference type="GO" id="GO:0005840">
    <property type="term" value="C:ribosome"/>
    <property type="evidence" value="ECO:0007669"/>
    <property type="project" value="UniProtKB-KW"/>
</dbReference>
<name>A0A1F6B3U9_9BACT</name>
<dbReference type="GO" id="GO:1990904">
    <property type="term" value="C:ribonucleoprotein complex"/>
    <property type="evidence" value="ECO:0007669"/>
    <property type="project" value="UniProtKB-KW"/>
</dbReference>
<keyword evidence="2" id="KW-0689">Ribosomal protein</keyword>
<protein>
    <recommendedName>
        <fullName evidence="6">50S ribosomal protein L28</fullName>
    </recommendedName>
</protein>
<dbReference type="PANTHER" id="PTHR39080">
    <property type="entry name" value="50S RIBOSOMAL PROTEIN L28"/>
    <property type="match status" value="1"/>
</dbReference>
<sequence>MAYQCDLCSKKTHAGRQHTHHTGVAGGQWKKRAQKTMRSFAPNLHWVTISLNGVMSRVHACAKCIKRAKFDLKKATTKVAVSS</sequence>
<reference evidence="4 5" key="1">
    <citation type="journal article" date="2016" name="Nat. Commun.">
        <title>Thousands of microbial genomes shed light on interconnected biogeochemical processes in an aquifer system.</title>
        <authorList>
            <person name="Anantharaman K."/>
            <person name="Brown C.T."/>
            <person name="Hug L.A."/>
            <person name="Sharon I."/>
            <person name="Castelle C.J."/>
            <person name="Probst A.J."/>
            <person name="Thomas B.C."/>
            <person name="Singh A."/>
            <person name="Wilkins M.J."/>
            <person name="Karaoz U."/>
            <person name="Brodie E.L."/>
            <person name="Williams K.H."/>
            <person name="Hubbard S.S."/>
            <person name="Banfield J.F."/>
        </authorList>
    </citation>
    <scope>NUCLEOTIDE SEQUENCE [LARGE SCALE GENOMIC DNA]</scope>
</reference>
<organism evidence="4 5">
    <name type="scientific">Candidatus Gottesmanbacteria bacterium RIFCSPLOWO2_01_FULL_46_9</name>
    <dbReference type="NCBI Taxonomy" id="1798394"/>
    <lineage>
        <taxon>Bacteria</taxon>
        <taxon>Candidatus Gottesmaniibacteriota</taxon>
    </lineage>
</organism>
<dbReference type="AlphaFoldDB" id="A0A1F6B3U9"/>
<dbReference type="Proteomes" id="UP000176450">
    <property type="component" value="Unassembled WGS sequence"/>
</dbReference>
<dbReference type="Gene3D" id="2.30.170.40">
    <property type="entry name" value="Ribosomal protein L28/L24"/>
    <property type="match status" value="1"/>
</dbReference>
<dbReference type="Pfam" id="PF00830">
    <property type="entry name" value="Ribosomal_L28"/>
    <property type="match status" value="1"/>
</dbReference>
<accession>A0A1F6B3U9</accession>
<evidence type="ECO:0008006" key="6">
    <source>
        <dbReference type="Google" id="ProtNLM"/>
    </source>
</evidence>
<proteinExistence type="inferred from homology"/>
<evidence type="ECO:0000256" key="2">
    <source>
        <dbReference type="ARBA" id="ARBA00022980"/>
    </source>
</evidence>
<evidence type="ECO:0000256" key="1">
    <source>
        <dbReference type="ARBA" id="ARBA00008760"/>
    </source>
</evidence>
<dbReference type="InterPro" id="IPR034704">
    <property type="entry name" value="Ribosomal_bL28/bL31-like_sf"/>
</dbReference>
<keyword evidence="3" id="KW-0687">Ribonucleoprotein</keyword>
<evidence type="ECO:0000313" key="4">
    <source>
        <dbReference type="EMBL" id="OGG31590.1"/>
    </source>
</evidence>
<comment type="similarity">
    <text evidence="1">Belongs to the bacterial ribosomal protein bL28 family.</text>
</comment>
<dbReference type="InterPro" id="IPR050096">
    <property type="entry name" value="Bacterial_rp_bL28"/>
</dbReference>
<dbReference type="SUPFAM" id="SSF143800">
    <property type="entry name" value="L28p-like"/>
    <property type="match status" value="1"/>
</dbReference>
<evidence type="ECO:0000256" key="3">
    <source>
        <dbReference type="ARBA" id="ARBA00023274"/>
    </source>
</evidence>
<dbReference type="GO" id="GO:0003735">
    <property type="term" value="F:structural constituent of ribosome"/>
    <property type="evidence" value="ECO:0007669"/>
    <property type="project" value="InterPro"/>
</dbReference>